<feature type="coiled-coil region" evidence="1">
    <location>
        <begin position="248"/>
        <end position="279"/>
    </location>
</feature>
<name>A0A9N9DNM8_9GLOM</name>
<gene>
    <name evidence="2" type="ORF">RFULGI_LOCUS8306</name>
</gene>
<keyword evidence="1" id="KW-0175">Coiled coil</keyword>
<feature type="non-terminal residue" evidence="2">
    <location>
        <position position="1"/>
    </location>
</feature>
<reference evidence="2" key="1">
    <citation type="submission" date="2021-06" db="EMBL/GenBank/DDBJ databases">
        <authorList>
            <person name="Kallberg Y."/>
            <person name="Tangrot J."/>
            <person name="Rosling A."/>
        </authorList>
    </citation>
    <scope>NUCLEOTIDE SEQUENCE</scope>
    <source>
        <strain evidence="2">IN212</strain>
    </source>
</reference>
<dbReference type="Proteomes" id="UP000789396">
    <property type="component" value="Unassembled WGS sequence"/>
</dbReference>
<evidence type="ECO:0000313" key="3">
    <source>
        <dbReference type="Proteomes" id="UP000789396"/>
    </source>
</evidence>
<comment type="caution">
    <text evidence="2">The sequence shown here is derived from an EMBL/GenBank/DDBJ whole genome shotgun (WGS) entry which is preliminary data.</text>
</comment>
<evidence type="ECO:0000313" key="2">
    <source>
        <dbReference type="EMBL" id="CAG8647341.1"/>
    </source>
</evidence>
<keyword evidence="3" id="KW-1185">Reference proteome</keyword>
<evidence type="ECO:0000256" key="1">
    <source>
        <dbReference type="SAM" id="Coils"/>
    </source>
</evidence>
<protein>
    <submittedName>
        <fullName evidence="2">16538_t:CDS:1</fullName>
    </submittedName>
</protein>
<proteinExistence type="predicted"/>
<accession>A0A9N9DNM8</accession>
<dbReference type="EMBL" id="CAJVPZ010013255">
    <property type="protein sequence ID" value="CAG8647341.1"/>
    <property type="molecule type" value="Genomic_DNA"/>
</dbReference>
<feature type="non-terminal residue" evidence="2">
    <location>
        <position position="537"/>
    </location>
</feature>
<organism evidence="2 3">
    <name type="scientific">Racocetra fulgida</name>
    <dbReference type="NCBI Taxonomy" id="60492"/>
    <lineage>
        <taxon>Eukaryota</taxon>
        <taxon>Fungi</taxon>
        <taxon>Fungi incertae sedis</taxon>
        <taxon>Mucoromycota</taxon>
        <taxon>Glomeromycotina</taxon>
        <taxon>Glomeromycetes</taxon>
        <taxon>Diversisporales</taxon>
        <taxon>Gigasporaceae</taxon>
        <taxon>Racocetra</taxon>
    </lineage>
</organism>
<dbReference type="OrthoDB" id="2488246at2759"/>
<dbReference type="AlphaFoldDB" id="A0A9N9DNM8"/>
<sequence>MASNLETPENFIFAFQKYLDKLQHLETDIRNQVNEEIINTRTSYDVEEEYTISSDDLNDYEFKNLRHEYNNLIRTFKSKSKDKETDFLFKTFYQVFDVFQENGYLKPRKYCYKFNIFKDATKVSFIPNNVKIKKIKIGDDDDIDSQINSIYGISRKEQPKSFDIIINAIEATDFFVNRVLVKSWKTLESYDESKTVKEIAELPDSNMNKIVLLLTESNYGNIINSYLEIPKLLFFAQLLFDNGLVFPIEITEESYSKFKKNVNKALREWESKIAELNLEKSGCTPETIDFKIAKREAINKVRKRLNLAVDLWLWCKTFGLIILAGNPNFGIDFWEKNLNKSNYFKMYELLSNSNRLKQDLKQQNDNFCLIIYQGLESYADHLNLNDKNLVKKLPIKPILFEVPVELFNQIKNEQVDESPFIISRDEVNAFSFNEAISGEGAYREVSATFNKSGNSSRSASFSDNSQMEIDAVLRNIHQQEMNITQKETIDYHRTYVDDPSTYTPSSAIQNMINDDDVTENMKAFIELRCKFYQQHAD</sequence>